<comment type="similarity">
    <text evidence="4 14 15">Belongs to the APS kinase family.</text>
</comment>
<organism evidence="17 18">
    <name type="scientific">Pseudomonas jinjuensis</name>
    <dbReference type="NCBI Taxonomy" id="198616"/>
    <lineage>
        <taxon>Bacteria</taxon>
        <taxon>Pseudomonadati</taxon>
        <taxon>Pseudomonadota</taxon>
        <taxon>Gammaproteobacteria</taxon>
        <taxon>Pseudomonadales</taxon>
        <taxon>Pseudomonadaceae</taxon>
        <taxon>Pseudomonas</taxon>
    </lineage>
</organism>
<evidence type="ECO:0000256" key="14">
    <source>
        <dbReference type="HAMAP-Rule" id="MF_00065"/>
    </source>
</evidence>
<name>A0A1H0K8C5_9PSED</name>
<evidence type="ECO:0000256" key="13">
    <source>
        <dbReference type="ARBA" id="ARBA00031464"/>
    </source>
</evidence>
<keyword evidence="18" id="KW-1185">Reference proteome</keyword>
<dbReference type="PANTHER" id="PTHR11055">
    <property type="entry name" value="BIFUNCTIONAL 3'-PHOSPHOADENOSINE 5'-PHOSPHOSULFATE SYNTHASE"/>
    <property type="match status" value="1"/>
</dbReference>
<dbReference type="InterPro" id="IPR002891">
    <property type="entry name" value="APS"/>
</dbReference>
<sequence>MHEPVHTQQNLVWHSSQVTSHHRQVLLGQKPATVWLTGLSGSGKSTLAFALEKALMERGRLAYVLDGDNVRHGLCRDLGFSSTDRSENIRRIAEVAHLLNDAGLIVVSSFISPYREDREMARRIIGAGRFLEVHVSTPLATCEQRDPKGLYRKARAGDLPDFTGISAPYEAPLAATLRLDTGELSLDQCLSRLLAALEIAPPQR</sequence>
<feature type="active site" description="Phosphoserine intermediate" evidence="14">
    <location>
        <position position="112"/>
    </location>
</feature>
<evidence type="ECO:0000259" key="16">
    <source>
        <dbReference type="Pfam" id="PF01583"/>
    </source>
</evidence>
<dbReference type="STRING" id="198616.SAMN05216193_11278"/>
<evidence type="ECO:0000256" key="1">
    <source>
        <dbReference type="ARBA" id="ARBA00001823"/>
    </source>
</evidence>
<keyword evidence="10 14" id="KW-0067">ATP-binding</keyword>
<evidence type="ECO:0000256" key="2">
    <source>
        <dbReference type="ARBA" id="ARBA00002632"/>
    </source>
</evidence>
<dbReference type="InterPro" id="IPR059117">
    <property type="entry name" value="APS_kinase_dom"/>
</dbReference>
<dbReference type="InterPro" id="IPR027417">
    <property type="entry name" value="P-loop_NTPase"/>
</dbReference>
<dbReference type="EC" id="2.7.1.25" evidence="5 14"/>
<evidence type="ECO:0000256" key="8">
    <source>
        <dbReference type="ARBA" id="ARBA00022741"/>
    </source>
</evidence>
<dbReference type="Proteomes" id="UP000242957">
    <property type="component" value="Unassembled WGS sequence"/>
</dbReference>
<evidence type="ECO:0000256" key="6">
    <source>
        <dbReference type="ARBA" id="ARBA00018163"/>
    </source>
</evidence>
<protein>
    <recommendedName>
        <fullName evidence="6 14">Adenylyl-sulfate kinase</fullName>
        <ecNumber evidence="5 14">2.7.1.25</ecNumber>
    </recommendedName>
    <alternativeName>
        <fullName evidence="12 14">APS kinase</fullName>
    </alternativeName>
    <alternativeName>
        <fullName evidence="13 14">ATP adenosine-5'-phosphosulfate 3'-phosphotransferase</fullName>
    </alternativeName>
    <alternativeName>
        <fullName evidence="11 14">Adenosine-5'-phosphosulfate kinase</fullName>
    </alternativeName>
</protein>
<dbReference type="FunFam" id="3.40.50.300:FF:000212">
    <property type="entry name" value="Adenylyl-sulfate kinase"/>
    <property type="match status" value="1"/>
</dbReference>
<evidence type="ECO:0000313" key="17">
    <source>
        <dbReference type="EMBL" id="SDO51970.1"/>
    </source>
</evidence>
<dbReference type="CDD" id="cd02027">
    <property type="entry name" value="APSK"/>
    <property type="match status" value="1"/>
</dbReference>
<dbReference type="RefSeq" id="WP_084311695.1">
    <property type="nucleotide sequence ID" value="NZ_FNIJ01000012.1"/>
</dbReference>
<dbReference type="UniPathway" id="UPA00140">
    <property type="reaction ID" value="UER00205"/>
</dbReference>
<keyword evidence="14" id="KW-0597">Phosphoprotein</keyword>
<evidence type="ECO:0000256" key="7">
    <source>
        <dbReference type="ARBA" id="ARBA00022679"/>
    </source>
</evidence>
<dbReference type="GO" id="GO:0005524">
    <property type="term" value="F:ATP binding"/>
    <property type="evidence" value="ECO:0007669"/>
    <property type="project" value="UniProtKB-UniRule"/>
</dbReference>
<dbReference type="HAMAP" id="MF_00065">
    <property type="entry name" value="Adenylyl_sulf_kinase"/>
    <property type="match status" value="1"/>
</dbReference>
<feature type="domain" description="APS kinase" evidence="16">
    <location>
        <begin position="31"/>
        <end position="180"/>
    </location>
</feature>
<dbReference type="NCBIfam" id="TIGR00455">
    <property type="entry name" value="apsK"/>
    <property type="match status" value="1"/>
</dbReference>
<comment type="pathway">
    <text evidence="3 14 15">Sulfur metabolism; hydrogen sulfide biosynthesis; sulfite from sulfate: step 2/3.</text>
</comment>
<comment type="function">
    <text evidence="2 14 15">Catalyzes the synthesis of activated sulfate.</text>
</comment>
<keyword evidence="7 14" id="KW-0808">Transferase</keyword>
<evidence type="ECO:0000256" key="9">
    <source>
        <dbReference type="ARBA" id="ARBA00022777"/>
    </source>
</evidence>
<keyword evidence="8 14" id="KW-0547">Nucleotide-binding</keyword>
<evidence type="ECO:0000313" key="18">
    <source>
        <dbReference type="Proteomes" id="UP000242957"/>
    </source>
</evidence>
<evidence type="ECO:0000256" key="5">
    <source>
        <dbReference type="ARBA" id="ARBA00012121"/>
    </source>
</evidence>
<dbReference type="PANTHER" id="PTHR11055:SF63">
    <property type="entry name" value="ADENYLYL-SULFATE KINASE 1, CHLOROPLASTIC"/>
    <property type="match status" value="1"/>
</dbReference>
<dbReference type="AlphaFoldDB" id="A0A1H0K8C5"/>
<dbReference type="SUPFAM" id="SSF52540">
    <property type="entry name" value="P-loop containing nucleoside triphosphate hydrolases"/>
    <property type="match status" value="1"/>
</dbReference>
<dbReference type="GO" id="GO:0004020">
    <property type="term" value="F:adenylylsulfate kinase activity"/>
    <property type="evidence" value="ECO:0007669"/>
    <property type="project" value="UniProtKB-UniRule"/>
</dbReference>
<proteinExistence type="inferred from homology"/>
<evidence type="ECO:0000256" key="10">
    <source>
        <dbReference type="ARBA" id="ARBA00022840"/>
    </source>
</evidence>
<comment type="catalytic activity">
    <reaction evidence="1 14 15">
        <text>adenosine 5'-phosphosulfate + ATP = 3'-phosphoadenylyl sulfate + ADP + H(+)</text>
        <dbReference type="Rhea" id="RHEA:24152"/>
        <dbReference type="ChEBI" id="CHEBI:15378"/>
        <dbReference type="ChEBI" id="CHEBI:30616"/>
        <dbReference type="ChEBI" id="CHEBI:58243"/>
        <dbReference type="ChEBI" id="CHEBI:58339"/>
        <dbReference type="ChEBI" id="CHEBI:456216"/>
        <dbReference type="EC" id="2.7.1.25"/>
    </reaction>
</comment>
<dbReference type="GO" id="GO:0000103">
    <property type="term" value="P:sulfate assimilation"/>
    <property type="evidence" value="ECO:0007669"/>
    <property type="project" value="UniProtKB-UniRule"/>
</dbReference>
<dbReference type="EMBL" id="FNIJ01000012">
    <property type="protein sequence ID" value="SDO51970.1"/>
    <property type="molecule type" value="Genomic_DNA"/>
</dbReference>
<reference evidence="18" key="1">
    <citation type="submission" date="2016-10" db="EMBL/GenBank/DDBJ databases">
        <authorList>
            <person name="Varghese N."/>
            <person name="Submissions S."/>
        </authorList>
    </citation>
    <scope>NUCLEOTIDE SEQUENCE [LARGE SCALE GENOMIC DNA]</scope>
    <source>
        <strain evidence="18">JCM 21621</strain>
    </source>
</reference>
<evidence type="ECO:0000256" key="12">
    <source>
        <dbReference type="ARBA" id="ARBA00031393"/>
    </source>
</evidence>
<evidence type="ECO:0000256" key="4">
    <source>
        <dbReference type="ARBA" id="ARBA00007008"/>
    </source>
</evidence>
<evidence type="ECO:0000256" key="3">
    <source>
        <dbReference type="ARBA" id="ARBA00004806"/>
    </source>
</evidence>
<dbReference type="OrthoDB" id="9804504at2"/>
<keyword evidence="9 14" id="KW-0418">Kinase</keyword>
<dbReference type="GO" id="GO:0070814">
    <property type="term" value="P:hydrogen sulfide biosynthetic process"/>
    <property type="evidence" value="ECO:0007669"/>
    <property type="project" value="UniProtKB-UniRule"/>
</dbReference>
<evidence type="ECO:0000256" key="15">
    <source>
        <dbReference type="RuleBase" id="RU004347"/>
    </source>
</evidence>
<dbReference type="NCBIfam" id="NF003013">
    <property type="entry name" value="PRK03846.1"/>
    <property type="match status" value="1"/>
</dbReference>
<gene>
    <name evidence="14" type="primary">cysC</name>
    <name evidence="17" type="ORF">SAMN05216193_11278</name>
</gene>
<accession>A0A1H0K8C5</accession>
<feature type="binding site" evidence="14">
    <location>
        <begin position="38"/>
        <end position="45"/>
    </location>
    <ligand>
        <name>ATP</name>
        <dbReference type="ChEBI" id="CHEBI:30616"/>
    </ligand>
</feature>
<dbReference type="Pfam" id="PF01583">
    <property type="entry name" value="APS_kinase"/>
    <property type="match status" value="1"/>
</dbReference>
<evidence type="ECO:0000256" key="11">
    <source>
        <dbReference type="ARBA" id="ARBA00029724"/>
    </source>
</evidence>
<dbReference type="Gene3D" id="3.40.50.300">
    <property type="entry name" value="P-loop containing nucleotide triphosphate hydrolases"/>
    <property type="match status" value="1"/>
</dbReference>